<dbReference type="Proteomes" id="UP001159363">
    <property type="component" value="Chromosome 12"/>
</dbReference>
<keyword evidence="2" id="KW-1185">Reference proteome</keyword>
<evidence type="ECO:0000313" key="1">
    <source>
        <dbReference type="EMBL" id="KAJ8870177.1"/>
    </source>
</evidence>
<accession>A0ABQ9GFB5</accession>
<gene>
    <name evidence="1" type="ORF">PR048_029191</name>
</gene>
<organism evidence="1 2">
    <name type="scientific">Dryococelus australis</name>
    <dbReference type="NCBI Taxonomy" id="614101"/>
    <lineage>
        <taxon>Eukaryota</taxon>
        <taxon>Metazoa</taxon>
        <taxon>Ecdysozoa</taxon>
        <taxon>Arthropoda</taxon>
        <taxon>Hexapoda</taxon>
        <taxon>Insecta</taxon>
        <taxon>Pterygota</taxon>
        <taxon>Neoptera</taxon>
        <taxon>Polyneoptera</taxon>
        <taxon>Phasmatodea</taxon>
        <taxon>Verophasmatodea</taxon>
        <taxon>Anareolatae</taxon>
        <taxon>Phasmatidae</taxon>
        <taxon>Eurycanthinae</taxon>
        <taxon>Dryococelus</taxon>
    </lineage>
</organism>
<evidence type="ECO:0000313" key="2">
    <source>
        <dbReference type="Proteomes" id="UP001159363"/>
    </source>
</evidence>
<name>A0ABQ9GFB5_9NEOP</name>
<dbReference type="EMBL" id="JARBHB010000013">
    <property type="protein sequence ID" value="KAJ8870177.1"/>
    <property type="molecule type" value="Genomic_DNA"/>
</dbReference>
<reference evidence="1 2" key="1">
    <citation type="submission" date="2023-02" db="EMBL/GenBank/DDBJ databases">
        <title>LHISI_Scaffold_Assembly.</title>
        <authorList>
            <person name="Stuart O.P."/>
            <person name="Cleave R."/>
            <person name="Magrath M.J.L."/>
            <person name="Mikheyev A.S."/>
        </authorList>
    </citation>
    <scope>NUCLEOTIDE SEQUENCE [LARGE SCALE GENOMIC DNA]</scope>
    <source>
        <strain evidence="1">Daus_M_001</strain>
        <tissue evidence="1">Leg muscle</tissue>
    </source>
</reference>
<comment type="caution">
    <text evidence="1">The sequence shown here is derived from an EMBL/GenBank/DDBJ whole genome shotgun (WGS) entry which is preliminary data.</text>
</comment>
<proteinExistence type="predicted"/>
<protein>
    <submittedName>
        <fullName evidence="1">Uncharacterized protein</fullName>
    </submittedName>
</protein>
<sequence>MRPASESCIDPADMHARSHAVSCSGNTITNVLPNSIRIFIDPGATVVNRLARSPPTEENRVQSPARSPDFRKWASCRTMPLVGVSSRGSPVSPTPPLLDIHCHNGVTRLCAHVRASTADRTHQATLPDRGRLVLSTLGRQSKTGRSANIASHEPKLEDSTFSFDEVSMTTFRIHHHTLLTIYLQRSRQEQSNEPKLESILLTVEEFPREEISWLQHQVAVNLDWIPRSGSIFNYKFSREHTNKLTITSQVVGYGISEGKRDRDEARGARPPCLIPDFLLYHSGLVSAIMDSAITRCLCACWNFVHIRGWFSAPYLCATISTLPTLIVGTCAASLKINVSRPEFPPNKVNLSNEVCVPGDGEKGDRVSWCCGRLCEIRSSHASGDRIVEAIRGRRDLGSHLLLSLLPFGIDLQRKRYLRGMVWKNAWRTPSSEQAYEIDTIGSIAHELSLHRYQLNGRMVLGDLQAEVSSNRNEVWLLSDGR</sequence>